<proteinExistence type="predicted"/>
<name>A0AAD7HAD6_9AGAR</name>
<dbReference type="AlphaFoldDB" id="A0AAD7HAD6"/>
<reference evidence="1" key="1">
    <citation type="submission" date="2023-03" db="EMBL/GenBank/DDBJ databases">
        <title>Massive genome expansion in bonnet fungi (Mycena s.s.) driven by repeated elements and novel gene families across ecological guilds.</title>
        <authorList>
            <consortium name="Lawrence Berkeley National Laboratory"/>
            <person name="Harder C.B."/>
            <person name="Miyauchi S."/>
            <person name="Viragh M."/>
            <person name="Kuo A."/>
            <person name="Thoen E."/>
            <person name="Andreopoulos B."/>
            <person name="Lu D."/>
            <person name="Skrede I."/>
            <person name="Drula E."/>
            <person name="Henrissat B."/>
            <person name="Morin E."/>
            <person name="Kohler A."/>
            <person name="Barry K."/>
            <person name="LaButti K."/>
            <person name="Morin E."/>
            <person name="Salamov A."/>
            <person name="Lipzen A."/>
            <person name="Mereny Z."/>
            <person name="Hegedus B."/>
            <person name="Baldrian P."/>
            <person name="Stursova M."/>
            <person name="Weitz H."/>
            <person name="Taylor A."/>
            <person name="Grigoriev I.V."/>
            <person name="Nagy L.G."/>
            <person name="Martin F."/>
            <person name="Kauserud H."/>
        </authorList>
    </citation>
    <scope>NUCLEOTIDE SEQUENCE</scope>
    <source>
        <strain evidence="1">CBHHK182m</strain>
    </source>
</reference>
<evidence type="ECO:0000313" key="2">
    <source>
        <dbReference type="Proteomes" id="UP001215598"/>
    </source>
</evidence>
<accession>A0AAD7HAD6</accession>
<dbReference type="EMBL" id="JARKIB010000294">
    <property type="protein sequence ID" value="KAJ7716271.1"/>
    <property type="molecule type" value="Genomic_DNA"/>
</dbReference>
<comment type="caution">
    <text evidence="1">The sequence shown here is derived from an EMBL/GenBank/DDBJ whole genome shotgun (WGS) entry which is preliminary data.</text>
</comment>
<dbReference type="Proteomes" id="UP001215598">
    <property type="component" value="Unassembled WGS sequence"/>
</dbReference>
<keyword evidence="2" id="KW-1185">Reference proteome</keyword>
<sequence>MSSTDVVMDIVLLPLTIIRSVNLRLPTPRTLVAAATSPEPPASRPPSSASKSFKVPSGFFGPWFVTKYAILVMDIRVFDQSEDGDPTRPAVSEQADSPCFAASDYETIIEFLPLVPCLADNFRRVGSRFEQCRPLYFIVEGHNTIFTDAFEVQRYHVQTEDSTLGIFVFATRAEAEGVIESDVLIDGAAAQGIEGVSA</sequence>
<evidence type="ECO:0000313" key="1">
    <source>
        <dbReference type="EMBL" id="KAJ7716271.1"/>
    </source>
</evidence>
<organism evidence="1 2">
    <name type="scientific">Mycena metata</name>
    <dbReference type="NCBI Taxonomy" id="1033252"/>
    <lineage>
        <taxon>Eukaryota</taxon>
        <taxon>Fungi</taxon>
        <taxon>Dikarya</taxon>
        <taxon>Basidiomycota</taxon>
        <taxon>Agaricomycotina</taxon>
        <taxon>Agaricomycetes</taxon>
        <taxon>Agaricomycetidae</taxon>
        <taxon>Agaricales</taxon>
        <taxon>Marasmiineae</taxon>
        <taxon>Mycenaceae</taxon>
        <taxon>Mycena</taxon>
    </lineage>
</organism>
<protein>
    <submittedName>
        <fullName evidence="1">Uncharacterized protein</fullName>
    </submittedName>
</protein>
<gene>
    <name evidence="1" type="ORF">B0H16DRAFT_1741359</name>
</gene>